<comment type="subunit">
    <text evidence="10">Homotetramer.</text>
</comment>
<evidence type="ECO:0000256" key="8">
    <source>
        <dbReference type="ARBA" id="ARBA00023300"/>
    </source>
</evidence>
<feature type="region of interest" description="Disordered" evidence="13">
    <location>
        <begin position="1"/>
        <end position="20"/>
    </location>
</feature>
<accession>A0A1H1TR65</accession>
<proteinExistence type="inferred from homology"/>
<evidence type="ECO:0000256" key="11">
    <source>
        <dbReference type="PROSITE-ProRule" id="PRU10111"/>
    </source>
</evidence>
<dbReference type="InterPro" id="IPR021135">
    <property type="entry name" value="PEP_COase"/>
</dbReference>
<dbReference type="SUPFAM" id="SSF51621">
    <property type="entry name" value="Phosphoenolpyruvate/pyruvate domain"/>
    <property type="match status" value="1"/>
</dbReference>
<evidence type="ECO:0000256" key="5">
    <source>
        <dbReference type="ARBA" id="ARBA00022419"/>
    </source>
</evidence>
<keyword evidence="6 10" id="KW-0460">Magnesium</keyword>
<dbReference type="Gene3D" id="1.20.1440.90">
    <property type="entry name" value="Phosphoenolpyruvate/pyruvate domain"/>
    <property type="match status" value="1"/>
</dbReference>
<evidence type="ECO:0000256" key="7">
    <source>
        <dbReference type="ARBA" id="ARBA00023239"/>
    </source>
</evidence>
<dbReference type="GO" id="GO:0005829">
    <property type="term" value="C:cytosol"/>
    <property type="evidence" value="ECO:0007669"/>
    <property type="project" value="TreeGrafter"/>
</dbReference>
<keyword evidence="15" id="KW-1185">Reference proteome</keyword>
<dbReference type="PROSITE" id="PS00781">
    <property type="entry name" value="PEPCASE_1"/>
    <property type="match status" value="1"/>
</dbReference>
<dbReference type="GO" id="GO:0015977">
    <property type="term" value="P:carbon fixation"/>
    <property type="evidence" value="ECO:0007669"/>
    <property type="project" value="UniProtKB-UniRule"/>
</dbReference>
<evidence type="ECO:0000256" key="4">
    <source>
        <dbReference type="ARBA" id="ARBA00012305"/>
    </source>
</evidence>
<evidence type="ECO:0000256" key="9">
    <source>
        <dbReference type="ARBA" id="ARBA00048995"/>
    </source>
</evidence>
<reference evidence="15" key="1">
    <citation type="submission" date="2016-10" db="EMBL/GenBank/DDBJ databases">
        <authorList>
            <person name="Varghese N."/>
            <person name="Submissions S."/>
        </authorList>
    </citation>
    <scope>NUCLEOTIDE SEQUENCE [LARGE SCALE GENOMIC DNA]</scope>
    <source>
        <strain evidence="15">GAS369</strain>
    </source>
</reference>
<dbReference type="InterPro" id="IPR033129">
    <property type="entry name" value="PEPCASE_His_AS"/>
</dbReference>
<dbReference type="PROSITE" id="PS00393">
    <property type="entry name" value="PEPCASE_2"/>
    <property type="match status" value="1"/>
</dbReference>
<dbReference type="InterPro" id="IPR018129">
    <property type="entry name" value="PEP_COase_Lys_AS"/>
</dbReference>
<evidence type="ECO:0000256" key="2">
    <source>
        <dbReference type="ARBA" id="ARBA00003670"/>
    </source>
</evidence>
<dbReference type="EC" id="4.1.1.31" evidence="4 10"/>
<feature type="active site" evidence="10 11">
    <location>
        <position position="203"/>
    </location>
</feature>
<feature type="active site" evidence="10 12">
    <location>
        <position position="633"/>
    </location>
</feature>
<sequence length="971" mass="108552">MHSYCRNHSYGNRPPLSSSCAEPKKLQTAELPGNFLEQPAMSTQTMPSNAELRANRAEEALALEEDARLRNDIRLLGRILGDTVRDQEGADAFDLVERIRQTSIRFHRDEDRLARRELETILDSMSISETVRIVRAFSYFSHLANIAEDQNNIRQMRTRSNGSEAPSGALAGTLSHAREAGFSPADLRRFFKEALVSPVLTAHPTEVRRKSTIDREMEIAALLDRRERVQLTPEEIEASDEQLRRDVLTLWQTNLLRRTKLTVLDEVANGLSFYDYTFLHEVPRLHCALEDRLNKDDGGDPGELASFLKMGSWIGGDRDGNPFVTAEVMRGTLRLQSSRVLSFYLEELHVLGSELSLAAHLADVSDELRLLAERSPDTSPHRSGEPYRLAVSGIYARLTATAAKLDVEITRRPVGEAAPYASVDEFKADLDVLDRSLIANNSRVIARGRLRLLRRAVDCFGFHLARLDMRQNSAVHERTVAELLDAATPGMSYLALSEDARVALLSSELRNARPLTSSFVKYSEETLGELAVFHAAAEAHAKFGADVIPQCIISMCQGMSDMLEVALLLKEAGLVDPSGRSAVNIVPLFETIEDLQASSAIMDRMLALHDYRKLVDSRGCVQEVMLGYSDSNKDGGFVTSGWELYKAEIGLVDVFERHSVRLRLFHGRGGSVGRGGGPSYDAIIAQPGGAVNGQIRITEQGEIISSKYSNAEVGRSNLEILAAATLEASLLQPKQSAPRREYLEAMEELSALAFKAYRGLVYETEGFAEYFWASTVITEISTLNIGSRPASRKKTRAIEDLRAIPWVFSWAQCRLMLPGWYGFGSAVETWISQHPDKGMPFLKEIYREWPFFRTLLSNMDMVLAKSSIAIASRYAELVPDAALRENIFGRIRREWHNSIETLLDIMGQERLLESNPLLERSIRNRFPYLDPLNHVQVELLKEHRAQNPDEQVLRGIQLTINGISAGLRNSG</sequence>
<comment type="similarity">
    <text evidence="3 10">Belongs to the PEPCase type 1 family.</text>
</comment>
<evidence type="ECO:0000256" key="6">
    <source>
        <dbReference type="ARBA" id="ARBA00022842"/>
    </source>
</evidence>
<comment type="function">
    <text evidence="2 10">Forms oxaloacetate, a four-carbon dicarboxylic acid source for the tricarboxylic acid cycle.</text>
</comment>
<dbReference type="AlphaFoldDB" id="A0A1H1TR65"/>
<evidence type="ECO:0000313" key="15">
    <source>
        <dbReference type="Proteomes" id="UP000243904"/>
    </source>
</evidence>
<evidence type="ECO:0000256" key="10">
    <source>
        <dbReference type="HAMAP-Rule" id="MF_00595"/>
    </source>
</evidence>
<dbReference type="PRINTS" id="PR00150">
    <property type="entry name" value="PEPCARBXLASE"/>
</dbReference>
<keyword evidence="14" id="KW-0670">Pyruvate</keyword>
<dbReference type="InterPro" id="IPR022805">
    <property type="entry name" value="PEP_COase_bac/pln-type"/>
</dbReference>
<dbReference type="GO" id="GO:0000287">
    <property type="term" value="F:magnesium ion binding"/>
    <property type="evidence" value="ECO:0007669"/>
    <property type="project" value="UniProtKB-UniRule"/>
</dbReference>
<dbReference type="GO" id="GO:0006099">
    <property type="term" value="P:tricarboxylic acid cycle"/>
    <property type="evidence" value="ECO:0007669"/>
    <property type="project" value="InterPro"/>
</dbReference>
<evidence type="ECO:0000313" key="14">
    <source>
        <dbReference type="EMBL" id="SDS62720.1"/>
    </source>
</evidence>
<dbReference type="PANTHER" id="PTHR30523:SF6">
    <property type="entry name" value="PHOSPHOENOLPYRUVATE CARBOXYLASE"/>
    <property type="match status" value="1"/>
</dbReference>
<dbReference type="HAMAP" id="MF_00595">
    <property type="entry name" value="PEPcase_type1"/>
    <property type="match status" value="1"/>
</dbReference>
<comment type="catalytic activity">
    <reaction evidence="9 10">
        <text>oxaloacetate + phosphate = phosphoenolpyruvate + hydrogencarbonate</text>
        <dbReference type="Rhea" id="RHEA:28370"/>
        <dbReference type="ChEBI" id="CHEBI:16452"/>
        <dbReference type="ChEBI" id="CHEBI:17544"/>
        <dbReference type="ChEBI" id="CHEBI:43474"/>
        <dbReference type="ChEBI" id="CHEBI:58702"/>
        <dbReference type="EC" id="4.1.1.31"/>
    </reaction>
</comment>
<dbReference type="PANTHER" id="PTHR30523">
    <property type="entry name" value="PHOSPHOENOLPYRUVATE CARBOXYLASE"/>
    <property type="match status" value="1"/>
</dbReference>
<name>A0A1H1TR65_9BRAD</name>
<dbReference type="NCBIfam" id="NF000584">
    <property type="entry name" value="PRK00009.1"/>
    <property type="match status" value="1"/>
</dbReference>
<evidence type="ECO:0000256" key="3">
    <source>
        <dbReference type="ARBA" id="ARBA00008346"/>
    </source>
</evidence>
<gene>
    <name evidence="10" type="primary">ppc</name>
    <name evidence="14" type="ORF">SAMN05444158_2652</name>
</gene>
<keyword evidence="8 10" id="KW-0120">Carbon dioxide fixation</keyword>
<keyword evidence="7 10" id="KW-0456">Lyase</keyword>
<evidence type="ECO:0000256" key="12">
    <source>
        <dbReference type="PROSITE-ProRule" id="PRU10112"/>
    </source>
</evidence>
<organism evidence="14 15">
    <name type="scientific">Bradyrhizobium canariense</name>
    <dbReference type="NCBI Taxonomy" id="255045"/>
    <lineage>
        <taxon>Bacteria</taxon>
        <taxon>Pseudomonadati</taxon>
        <taxon>Pseudomonadota</taxon>
        <taxon>Alphaproteobacteria</taxon>
        <taxon>Hyphomicrobiales</taxon>
        <taxon>Nitrobacteraceae</taxon>
        <taxon>Bradyrhizobium</taxon>
    </lineage>
</organism>
<dbReference type="Proteomes" id="UP000243904">
    <property type="component" value="Chromosome I"/>
</dbReference>
<dbReference type="GO" id="GO:0006107">
    <property type="term" value="P:oxaloacetate metabolic process"/>
    <property type="evidence" value="ECO:0007669"/>
    <property type="project" value="UniProtKB-UniRule"/>
</dbReference>
<evidence type="ECO:0000256" key="1">
    <source>
        <dbReference type="ARBA" id="ARBA00001946"/>
    </source>
</evidence>
<dbReference type="EMBL" id="LT629750">
    <property type="protein sequence ID" value="SDS62720.1"/>
    <property type="molecule type" value="Genomic_DNA"/>
</dbReference>
<comment type="cofactor">
    <cofactor evidence="1 10">
        <name>Mg(2+)</name>
        <dbReference type="ChEBI" id="CHEBI:18420"/>
    </cofactor>
</comment>
<dbReference type="GO" id="GO:0008964">
    <property type="term" value="F:phosphoenolpyruvate carboxylase activity"/>
    <property type="evidence" value="ECO:0007669"/>
    <property type="project" value="UniProtKB-UniRule"/>
</dbReference>
<protein>
    <recommendedName>
        <fullName evidence="5 10">Phosphoenolpyruvate carboxylase</fullName>
        <shortName evidence="10">PEPC</shortName>
        <shortName evidence="10">PEPCase</shortName>
        <ecNumber evidence="4 10">4.1.1.31</ecNumber>
    </recommendedName>
</protein>
<dbReference type="Pfam" id="PF00311">
    <property type="entry name" value="PEPcase"/>
    <property type="match status" value="1"/>
</dbReference>
<evidence type="ECO:0000256" key="13">
    <source>
        <dbReference type="SAM" id="MobiDB-lite"/>
    </source>
</evidence>
<dbReference type="InterPro" id="IPR015813">
    <property type="entry name" value="Pyrv/PenolPyrv_kinase-like_dom"/>
</dbReference>